<dbReference type="GeneID" id="92036812"/>
<evidence type="ECO:0000313" key="4">
    <source>
        <dbReference type="Proteomes" id="UP001360953"/>
    </source>
</evidence>
<feature type="compositionally biased region" description="Basic residues" evidence="1">
    <location>
        <begin position="1"/>
        <end position="13"/>
    </location>
</feature>
<gene>
    <name evidence="3" type="ORF">J3D65DRAFT_690431</name>
</gene>
<keyword evidence="2" id="KW-0812">Transmembrane</keyword>
<organism evidence="3 4">
    <name type="scientific">Phyllosticta citribraziliensis</name>
    <dbReference type="NCBI Taxonomy" id="989973"/>
    <lineage>
        <taxon>Eukaryota</taxon>
        <taxon>Fungi</taxon>
        <taxon>Dikarya</taxon>
        <taxon>Ascomycota</taxon>
        <taxon>Pezizomycotina</taxon>
        <taxon>Dothideomycetes</taxon>
        <taxon>Dothideomycetes incertae sedis</taxon>
        <taxon>Botryosphaeriales</taxon>
        <taxon>Phyllostictaceae</taxon>
        <taxon>Phyllosticta</taxon>
    </lineage>
</organism>
<reference evidence="3 4" key="1">
    <citation type="submission" date="2024-04" db="EMBL/GenBank/DDBJ databases">
        <title>Phyllosticta paracitricarpa is synonymous to the EU quarantine fungus P. citricarpa based on phylogenomic analyses.</title>
        <authorList>
            <consortium name="Lawrence Berkeley National Laboratory"/>
            <person name="Van ingen-buijs V.A."/>
            <person name="Van westerhoven A.C."/>
            <person name="Haridas S."/>
            <person name="Skiadas P."/>
            <person name="Martin F."/>
            <person name="Groenewald J.Z."/>
            <person name="Crous P.W."/>
            <person name="Seidl M.F."/>
        </authorList>
    </citation>
    <scope>NUCLEOTIDE SEQUENCE [LARGE SCALE GENOMIC DNA]</scope>
    <source>
        <strain evidence="3 4">CPC 17464</strain>
    </source>
</reference>
<evidence type="ECO:0000256" key="2">
    <source>
        <dbReference type="SAM" id="Phobius"/>
    </source>
</evidence>
<comment type="caution">
    <text evidence="3">The sequence shown here is derived from an EMBL/GenBank/DDBJ whole genome shotgun (WGS) entry which is preliminary data.</text>
</comment>
<feature type="region of interest" description="Disordered" evidence="1">
    <location>
        <begin position="118"/>
        <end position="139"/>
    </location>
</feature>
<protein>
    <submittedName>
        <fullName evidence="3">Uncharacterized protein</fullName>
    </submittedName>
</protein>
<dbReference type="EMBL" id="JBBPEH010000002">
    <property type="protein sequence ID" value="KAK7542394.1"/>
    <property type="molecule type" value="Genomic_DNA"/>
</dbReference>
<keyword evidence="2" id="KW-0472">Membrane</keyword>
<keyword evidence="2" id="KW-1133">Transmembrane helix</keyword>
<feature type="region of interest" description="Disordered" evidence="1">
    <location>
        <begin position="1"/>
        <end position="23"/>
    </location>
</feature>
<accession>A0ABR1M4A2</accession>
<name>A0ABR1M4A2_9PEZI</name>
<evidence type="ECO:0000313" key="3">
    <source>
        <dbReference type="EMBL" id="KAK7542394.1"/>
    </source>
</evidence>
<keyword evidence="4" id="KW-1185">Reference proteome</keyword>
<evidence type="ECO:0000256" key="1">
    <source>
        <dbReference type="SAM" id="MobiDB-lite"/>
    </source>
</evidence>
<feature type="transmembrane region" description="Helical" evidence="2">
    <location>
        <begin position="71"/>
        <end position="90"/>
    </location>
</feature>
<dbReference type="RefSeq" id="XP_066658687.1">
    <property type="nucleotide sequence ID" value="XM_066803906.1"/>
</dbReference>
<dbReference type="Proteomes" id="UP001360953">
    <property type="component" value="Unassembled WGS sequence"/>
</dbReference>
<sequence>MSRRLAQPCRRRANSATRPSGRPRWCSKCLREAYGTRSTNTKHNGLPRPWRQASSAFDRCMHRRNPTSWRFGFVLTAFGCGVWSGVAVQWQPFPTPRLPQLQKSADWHRPSPPLPRPFSCGDREHVPRPSSLSPPPPVALANPSLRLHQTSAPSNHLDPLLLCCASGTEPRGFACPLGCPANPCRPSFLCLVLLLQCHCASYSLLARQWARVRKRRPSQSSSRCTGAPLNFLSILSSCPSKQIFLHFQISAAHRHV</sequence>
<proteinExistence type="predicted"/>